<feature type="region of interest" description="Disordered" evidence="1">
    <location>
        <begin position="305"/>
        <end position="325"/>
    </location>
</feature>
<evidence type="ECO:0000313" key="3">
    <source>
        <dbReference type="Proteomes" id="UP000240760"/>
    </source>
</evidence>
<organism evidence="2 3">
    <name type="scientific">Trichoderma longibrachiatum ATCC 18648</name>
    <dbReference type="NCBI Taxonomy" id="983965"/>
    <lineage>
        <taxon>Eukaryota</taxon>
        <taxon>Fungi</taxon>
        <taxon>Dikarya</taxon>
        <taxon>Ascomycota</taxon>
        <taxon>Pezizomycotina</taxon>
        <taxon>Sordariomycetes</taxon>
        <taxon>Hypocreomycetidae</taxon>
        <taxon>Hypocreales</taxon>
        <taxon>Hypocreaceae</taxon>
        <taxon>Trichoderma</taxon>
    </lineage>
</organism>
<accession>A0A2T4CEW0</accession>
<gene>
    <name evidence="2" type="ORF">M440DRAFT_1460133</name>
</gene>
<dbReference type="EMBL" id="KZ679127">
    <property type="protein sequence ID" value="PTB80078.1"/>
    <property type="molecule type" value="Genomic_DNA"/>
</dbReference>
<feature type="region of interest" description="Disordered" evidence="1">
    <location>
        <begin position="58"/>
        <end position="95"/>
    </location>
</feature>
<feature type="compositionally biased region" description="Basic and acidic residues" evidence="1">
    <location>
        <begin position="207"/>
        <end position="219"/>
    </location>
</feature>
<proteinExistence type="predicted"/>
<dbReference type="AlphaFoldDB" id="A0A2T4CEW0"/>
<name>A0A2T4CEW0_TRILO</name>
<evidence type="ECO:0000256" key="1">
    <source>
        <dbReference type="SAM" id="MobiDB-lite"/>
    </source>
</evidence>
<evidence type="ECO:0000313" key="2">
    <source>
        <dbReference type="EMBL" id="PTB80078.1"/>
    </source>
</evidence>
<reference evidence="2 3" key="1">
    <citation type="submission" date="2016-07" db="EMBL/GenBank/DDBJ databases">
        <title>Multiple horizontal gene transfer events from other fungi enriched the ability of initially mycotrophic Trichoderma (Ascomycota) to feed on dead plant biomass.</title>
        <authorList>
            <consortium name="DOE Joint Genome Institute"/>
            <person name="Aerts A."/>
            <person name="Atanasova L."/>
            <person name="Chenthamara K."/>
            <person name="Zhang J."/>
            <person name="Grujic M."/>
            <person name="Henrissat B."/>
            <person name="Kuo A."/>
            <person name="Salamov A."/>
            <person name="Lipzen A."/>
            <person name="Labutti K."/>
            <person name="Barry K."/>
            <person name="Miao Y."/>
            <person name="Rahimi M.J."/>
            <person name="Shen Q."/>
            <person name="Grigoriev I.V."/>
            <person name="Kubicek C.P."/>
            <person name="Druzhinina I.S."/>
        </authorList>
    </citation>
    <scope>NUCLEOTIDE SEQUENCE [LARGE SCALE GENOMIC DNA]</scope>
    <source>
        <strain evidence="2 3">ATCC 18648</strain>
    </source>
</reference>
<feature type="compositionally biased region" description="Basic and acidic residues" evidence="1">
    <location>
        <begin position="86"/>
        <end position="95"/>
    </location>
</feature>
<sequence>MSRRVDWRLGQTKCSLFLQSVLVRWNVSVRVCKSGTASPLQRPKRSVCHDVASFRGSARARRSKLKKAEEHKGRIGRRGKIGSKSTSDRQRDGQDRGEAQLLGVALDSAPKLGDAINPVRCNARWEAAVGAATDSRHRALRPRTKGSVISKQRLLHGFASLHAASLLKLPHHSSADTGTGKGKSSTRGMRFHIAGKGYSGRRITRRGPRDGDGRKEQASVRRASAQASSSNETNARNMWYIPVPSNVRAAEMARQVIQLVRIECPSSDSNTVRERPWVCAQRGHGGVSEATQPKPASVLRKPVHALGTSQRGANLTSRAQGAGKG</sequence>
<feature type="compositionally biased region" description="Polar residues" evidence="1">
    <location>
        <begin position="307"/>
        <end position="319"/>
    </location>
</feature>
<dbReference type="Proteomes" id="UP000240760">
    <property type="component" value="Unassembled WGS sequence"/>
</dbReference>
<feature type="compositionally biased region" description="Low complexity" evidence="1">
    <location>
        <begin position="220"/>
        <end position="230"/>
    </location>
</feature>
<feature type="region of interest" description="Disordered" evidence="1">
    <location>
        <begin position="197"/>
        <end position="232"/>
    </location>
</feature>
<protein>
    <submittedName>
        <fullName evidence="2">Uncharacterized protein</fullName>
    </submittedName>
</protein>
<keyword evidence="3" id="KW-1185">Reference proteome</keyword>